<dbReference type="KEGG" id="maes:Ga0123461_0124"/>
<proteinExistence type="predicted"/>
<reference evidence="2 3" key="1">
    <citation type="submission" date="2016-12" db="EMBL/GenBank/DDBJ databases">
        <title>Isolation and genomic insights into novel planktonic Zetaproteobacteria from stratified waters of the Chesapeake Bay.</title>
        <authorList>
            <person name="McAllister S.M."/>
            <person name="Kato S."/>
            <person name="Chan C.S."/>
            <person name="Chiu B.K."/>
            <person name="Field E.K."/>
        </authorList>
    </citation>
    <scope>NUCLEOTIDE SEQUENCE [LARGE SCALE GENOMIC DNA]</scope>
    <source>
        <strain evidence="2 3">CP-5</strain>
    </source>
</reference>
<gene>
    <name evidence="2" type="ORF">Ga0123461_0124</name>
</gene>
<evidence type="ECO:0000256" key="1">
    <source>
        <dbReference type="SAM" id="MobiDB-lite"/>
    </source>
</evidence>
<accession>A0A2K8KUZ9</accession>
<evidence type="ECO:0000313" key="3">
    <source>
        <dbReference type="Proteomes" id="UP000231701"/>
    </source>
</evidence>
<sequence>MAINFHPADALIHRLLQQQGSSLSQKASPQQREGSGPSEKVSISEQARNAAAGEAAGESSSKHEPDLIKLYGPRGG</sequence>
<dbReference type="Proteomes" id="UP000231701">
    <property type="component" value="Chromosome"/>
</dbReference>
<keyword evidence="3" id="KW-1185">Reference proteome</keyword>
<feature type="region of interest" description="Disordered" evidence="1">
    <location>
        <begin position="17"/>
        <end position="76"/>
    </location>
</feature>
<feature type="compositionally biased region" description="Low complexity" evidence="1">
    <location>
        <begin position="50"/>
        <end position="59"/>
    </location>
</feature>
<evidence type="ECO:0000313" key="2">
    <source>
        <dbReference type="EMBL" id="ATX78577.1"/>
    </source>
</evidence>
<dbReference type="RefSeq" id="WP_100276573.1">
    <property type="nucleotide sequence ID" value="NZ_CP018799.1"/>
</dbReference>
<dbReference type="EMBL" id="CP018799">
    <property type="protein sequence ID" value="ATX78577.1"/>
    <property type="molecule type" value="Genomic_DNA"/>
</dbReference>
<name>A0A2K8KUZ9_MARES</name>
<protein>
    <submittedName>
        <fullName evidence="2">Uncharacterized protein</fullName>
    </submittedName>
</protein>
<organism evidence="2 3">
    <name type="scientific">Mariprofundus aestuarium</name>
    <dbReference type="NCBI Taxonomy" id="1921086"/>
    <lineage>
        <taxon>Bacteria</taxon>
        <taxon>Pseudomonadati</taxon>
        <taxon>Pseudomonadota</taxon>
        <taxon>Candidatius Mariprofundia</taxon>
        <taxon>Mariprofundales</taxon>
        <taxon>Mariprofundaceae</taxon>
        <taxon>Mariprofundus</taxon>
    </lineage>
</organism>
<dbReference type="AlphaFoldDB" id="A0A2K8KUZ9"/>